<protein>
    <submittedName>
        <fullName evidence="1">Uncharacterized protein</fullName>
    </submittedName>
</protein>
<dbReference type="EMBL" id="KQ103954">
    <property type="protein sequence ID" value="KMS93330.1"/>
    <property type="molecule type" value="Genomic_DNA"/>
</dbReference>
<accession>A0A0J8DRH1</accession>
<keyword evidence="2" id="KW-1185">Reference proteome</keyword>
<organism evidence="1 2">
    <name type="scientific">Beta vulgaris subsp. vulgaris</name>
    <name type="common">Beet</name>
    <dbReference type="NCBI Taxonomy" id="3555"/>
    <lineage>
        <taxon>Eukaryota</taxon>
        <taxon>Viridiplantae</taxon>
        <taxon>Streptophyta</taxon>
        <taxon>Embryophyta</taxon>
        <taxon>Tracheophyta</taxon>
        <taxon>Spermatophyta</taxon>
        <taxon>Magnoliopsida</taxon>
        <taxon>eudicotyledons</taxon>
        <taxon>Gunneridae</taxon>
        <taxon>Pentapetalae</taxon>
        <taxon>Caryophyllales</taxon>
        <taxon>Chenopodiaceae</taxon>
        <taxon>Betoideae</taxon>
        <taxon>Beta</taxon>
    </lineage>
</organism>
<name>A0A0J8DRH1_BETVV</name>
<reference evidence="1 2" key="1">
    <citation type="journal article" date="2014" name="Nature">
        <title>The genome of the recently domesticated crop plant sugar beet (Beta vulgaris).</title>
        <authorList>
            <person name="Dohm J.C."/>
            <person name="Minoche A.E."/>
            <person name="Holtgrawe D."/>
            <person name="Capella-Gutierrez S."/>
            <person name="Zakrzewski F."/>
            <person name="Tafer H."/>
            <person name="Rupp O."/>
            <person name="Sorensen T.R."/>
            <person name="Stracke R."/>
            <person name="Reinhardt R."/>
            <person name="Goesmann A."/>
            <person name="Kraft T."/>
            <person name="Schulz B."/>
            <person name="Stadler P.F."/>
            <person name="Schmidt T."/>
            <person name="Gabaldon T."/>
            <person name="Lehrach H."/>
            <person name="Weisshaar B."/>
            <person name="Himmelbauer H."/>
        </authorList>
    </citation>
    <scope>NUCLEOTIDE SEQUENCE [LARGE SCALE GENOMIC DNA]</scope>
    <source>
        <tissue evidence="1">Taproot</tissue>
    </source>
</reference>
<evidence type="ECO:0000313" key="2">
    <source>
        <dbReference type="Proteomes" id="UP000035740"/>
    </source>
</evidence>
<gene>
    <name evidence="1" type="ORF">BVRB_032570</name>
</gene>
<proteinExistence type="predicted"/>
<sequence>MPRRVLFRWECADHERQADVRMLDQPVWEREPITMVFVLVAERRKRYRRCRPAGRPFGASQFGLVAERD</sequence>
<dbReference type="AlphaFoldDB" id="A0A0J8DRH1"/>
<dbReference type="Proteomes" id="UP000035740">
    <property type="component" value="Unassembled WGS sequence"/>
</dbReference>
<dbReference type="Gramene" id="KMS93330">
    <property type="protein sequence ID" value="KMS93330"/>
    <property type="gene ID" value="BVRB_032570"/>
</dbReference>
<evidence type="ECO:0000313" key="1">
    <source>
        <dbReference type="EMBL" id="KMS93330.1"/>
    </source>
</evidence>